<keyword evidence="3" id="KW-1185">Reference proteome</keyword>
<reference evidence="2" key="2">
    <citation type="submission" date="2020-09" db="EMBL/GenBank/DDBJ databases">
        <authorList>
            <person name="Sun Q."/>
            <person name="Kim S."/>
        </authorList>
    </citation>
    <scope>NUCLEOTIDE SEQUENCE</scope>
    <source>
        <strain evidence="2">KCTC 23077</strain>
    </source>
</reference>
<evidence type="ECO:0000256" key="1">
    <source>
        <dbReference type="SAM" id="MobiDB-lite"/>
    </source>
</evidence>
<organism evidence="2 3">
    <name type="scientific">Cognatilysobacter bugurensis</name>
    <dbReference type="NCBI Taxonomy" id="543356"/>
    <lineage>
        <taxon>Bacteria</taxon>
        <taxon>Pseudomonadati</taxon>
        <taxon>Pseudomonadota</taxon>
        <taxon>Gammaproteobacteria</taxon>
        <taxon>Lysobacterales</taxon>
        <taxon>Lysobacteraceae</taxon>
        <taxon>Cognatilysobacter</taxon>
    </lineage>
</organism>
<reference evidence="2" key="1">
    <citation type="journal article" date="2014" name="Int. J. Syst. Evol. Microbiol.">
        <title>Complete genome sequence of Corynebacterium casei LMG S-19264T (=DSM 44701T), isolated from a smear-ripened cheese.</title>
        <authorList>
            <consortium name="US DOE Joint Genome Institute (JGI-PGF)"/>
            <person name="Walter F."/>
            <person name="Albersmeier A."/>
            <person name="Kalinowski J."/>
            <person name="Ruckert C."/>
        </authorList>
    </citation>
    <scope>NUCLEOTIDE SEQUENCE</scope>
    <source>
        <strain evidence="2">KCTC 23077</strain>
    </source>
</reference>
<sequence>MSAQLTGHVIVEIDGDEQQIDAESFVEEHDGLWKYHGDGFTLQVTADLEGATDDEGNYPTFVDEPEIEGNVSVEIIESELAAARGDLYSLDGDDEEEDEDDEDEDLEDR</sequence>
<accession>A0A918T1A5</accession>
<proteinExistence type="predicted"/>
<evidence type="ECO:0000313" key="3">
    <source>
        <dbReference type="Proteomes" id="UP000646426"/>
    </source>
</evidence>
<comment type="caution">
    <text evidence="2">The sequence shown here is derived from an EMBL/GenBank/DDBJ whole genome shotgun (WGS) entry which is preliminary data.</text>
</comment>
<name>A0A918T1A5_9GAMM</name>
<feature type="region of interest" description="Disordered" evidence="1">
    <location>
        <begin position="84"/>
        <end position="109"/>
    </location>
</feature>
<evidence type="ECO:0000313" key="2">
    <source>
        <dbReference type="EMBL" id="GHA83849.1"/>
    </source>
</evidence>
<gene>
    <name evidence="2" type="ORF">GCM10007067_22480</name>
</gene>
<dbReference type="RefSeq" id="WP_189456553.1">
    <property type="nucleotide sequence ID" value="NZ_BMYD01000003.1"/>
</dbReference>
<dbReference type="Proteomes" id="UP000646426">
    <property type="component" value="Unassembled WGS sequence"/>
</dbReference>
<dbReference type="EMBL" id="BMYD01000003">
    <property type="protein sequence ID" value="GHA83849.1"/>
    <property type="molecule type" value="Genomic_DNA"/>
</dbReference>
<feature type="compositionally biased region" description="Acidic residues" evidence="1">
    <location>
        <begin position="91"/>
        <end position="109"/>
    </location>
</feature>
<dbReference type="AlphaFoldDB" id="A0A918T1A5"/>
<protein>
    <submittedName>
        <fullName evidence="2">Uncharacterized protein</fullName>
    </submittedName>
</protein>